<evidence type="ECO:0000256" key="5">
    <source>
        <dbReference type="ARBA" id="ARBA00038145"/>
    </source>
</evidence>
<dbReference type="PROSITE" id="PS50294">
    <property type="entry name" value="WD_REPEATS_REGION"/>
    <property type="match status" value="2"/>
</dbReference>
<dbReference type="EMBL" id="JAJSOF020000031">
    <property type="protein sequence ID" value="KAJ4431702.1"/>
    <property type="molecule type" value="Genomic_DNA"/>
</dbReference>
<evidence type="ECO:0000256" key="2">
    <source>
        <dbReference type="ARBA" id="ARBA00022490"/>
    </source>
</evidence>
<comment type="subcellular location">
    <subcellularLocation>
        <location evidence="1">Cytoplasm</location>
    </subcellularLocation>
</comment>
<accession>A0ABQ8SCN0</accession>
<keyword evidence="10" id="KW-1185">Reference proteome</keyword>
<dbReference type="InterPro" id="IPR051980">
    <property type="entry name" value="WD_repeat_MORG1"/>
</dbReference>
<dbReference type="PANTHER" id="PTHR22842:SF3">
    <property type="entry name" value="WD REPEAT DOMAIN-CONTAINING PROTEIN 83"/>
    <property type="match status" value="1"/>
</dbReference>
<evidence type="ECO:0000313" key="9">
    <source>
        <dbReference type="EMBL" id="KAJ4431702.1"/>
    </source>
</evidence>
<evidence type="ECO:0000256" key="4">
    <source>
        <dbReference type="ARBA" id="ARBA00022737"/>
    </source>
</evidence>
<dbReference type="Proteomes" id="UP001148838">
    <property type="component" value="Unassembled WGS sequence"/>
</dbReference>
<dbReference type="SUPFAM" id="SSF50978">
    <property type="entry name" value="WD40 repeat-like"/>
    <property type="match status" value="1"/>
</dbReference>
<evidence type="ECO:0000313" key="10">
    <source>
        <dbReference type="Proteomes" id="UP001148838"/>
    </source>
</evidence>
<dbReference type="InterPro" id="IPR019775">
    <property type="entry name" value="WD40_repeat_CS"/>
</dbReference>
<keyword evidence="3 8" id="KW-0853">WD repeat</keyword>
<dbReference type="PRINTS" id="PR00320">
    <property type="entry name" value="GPROTEINBRPT"/>
</dbReference>
<evidence type="ECO:0000256" key="1">
    <source>
        <dbReference type="ARBA" id="ARBA00004496"/>
    </source>
</evidence>
<gene>
    <name evidence="9" type="ORF">ANN_20304</name>
</gene>
<dbReference type="SMART" id="SM00320">
    <property type="entry name" value="WD40"/>
    <property type="match status" value="7"/>
</dbReference>
<evidence type="ECO:0000256" key="3">
    <source>
        <dbReference type="ARBA" id="ARBA00022574"/>
    </source>
</evidence>
<dbReference type="InterPro" id="IPR015943">
    <property type="entry name" value="WD40/YVTN_repeat-like_dom_sf"/>
</dbReference>
<organism evidence="9 10">
    <name type="scientific">Periplaneta americana</name>
    <name type="common">American cockroach</name>
    <name type="synonym">Blatta americana</name>
    <dbReference type="NCBI Taxonomy" id="6978"/>
    <lineage>
        <taxon>Eukaryota</taxon>
        <taxon>Metazoa</taxon>
        <taxon>Ecdysozoa</taxon>
        <taxon>Arthropoda</taxon>
        <taxon>Hexapoda</taxon>
        <taxon>Insecta</taxon>
        <taxon>Pterygota</taxon>
        <taxon>Neoptera</taxon>
        <taxon>Polyneoptera</taxon>
        <taxon>Dictyoptera</taxon>
        <taxon>Blattodea</taxon>
        <taxon>Blattoidea</taxon>
        <taxon>Blattidae</taxon>
        <taxon>Blattinae</taxon>
        <taxon>Periplaneta</taxon>
    </lineage>
</organism>
<dbReference type="CDD" id="cd00200">
    <property type="entry name" value="WD40"/>
    <property type="match status" value="1"/>
</dbReference>
<keyword evidence="2" id="KW-0963">Cytoplasm</keyword>
<protein>
    <recommendedName>
        <fullName evidence="6">WD repeat domain-containing protein 83</fullName>
    </recommendedName>
    <alternativeName>
        <fullName evidence="7">Mitogen-activated protein kinase organizer 1</fullName>
    </alternativeName>
</protein>
<keyword evidence="4" id="KW-0677">Repeat</keyword>
<dbReference type="PANTHER" id="PTHR22842">
    <property type="entry name" value="WD40 REPEAT PROTEIN"/>
    <property type="match status" value="1"/>
</dbReference>
<name>A0ABQ8SCN0_PERAM</name>
<evidence type="ECO:0000256" key="7">
    <source>
        <dbReference type="ARBA" id="ARBA00042222"/>
    </source>
</evidence>
<feature type="repeat" description="WD" evidence="8">
    <location>
        <begin position="43"/>
        <end position="84"/>
    </location>
</feature>
<dbReference type="PROSITE" id="PS50082">
    <property type="entry name" value="WD_REPEATS_2"/>
    <property type="match status" value="2"/>
</dbReference>
<evidence type="ECO:0000256" key="8">
    <source>
        <dbReference type="PROSITE-ProRule" id="PRU00221"/>
    </source>
</evidence>
<sequence>GSVCELQAVWTLVSVDGSYCLTCGADKKLKLWNPHKALSLKVYGGHADEVLDACSSCDNSQIVSCGQDKTVILWDVSSGTPLRRLRAHGARVTCVRYNEESTVAVSGSQDNTIMCWDVRGRNVRPIQVMRDAKDAVTSLEVTDHEIVTGSVDCKVRRYDIRANKLFSDFIGDAVTCVSLTRDAQCLLVSSADNMVRLLDKDSGDLLGEYSGHRMGDFCMESCVDHRDHHVISGSVDGDIWCWDLVQGSVVTKLTHEKNSVVHSLSSHPSQMFLLSASRGTIKLWGVPGDDQ</sequence>
<dbReference type="Pfam" id="PF00400">
    <property type="entry name" value="WD40"/>
    <property type="match status" value="6"/>
</dbReference>
<dbReference type="PROSITE" id="PS00678">
    <property type="entry name" value="WD_REPEATS_1"/>
    <property type="match status" value="1"/>
</dbReference>
<proteinExistence type="inferred from homology"/>
<dbReference type="Gene3D" id="2.130.10.10">
    <property type="entry name" value="YVTN repeat-like/Quinoprotein amine dehydrogenase"/>
    <property type="match status" value="1"/>
</dbReference>
<dbReference type="InterPro" id="IPR036322">
    <property type="entry name" value="WD40_repeat_dom_sf"/>
</dbReference>
<comment type="similarity">
    <text evidence="5">Belongs to the WD repeat MORG1 family.</text>
</comment>
<reference evidence="9 10" key="1">
    <citation type="journal article" date="2022" name="Allergy">
        <title>Genome assembly and annotation of Periplaneta americana reveal a comprehensive cockroach allergen profile.</title>
        <authorList>
            <person name="Wang L."/>
            <person name="Xiong Q."/>
            <person name="Saelim N."/>
            <person name="Wang L."/>
            <person name="Nong W."/>
            <person name="Wan A.T."/>
            <person name="Shi M."/>
            <person name="Liu X."/>
            <person name="Cao Q."/>
            <person name="Hui J.H.L."/>
            <person name="Sookrung N."/>
            <person name="Leung T.F."/>
            <person name="Tungtrongchitr A."/>
            <person name="Tsui S.K.W."/>
        </authorList>
    </citation>
    <scope>NUCLEOTIDE SEQUENCE [LARGE SCALE GENOMIC DNA]</scope>
    <source>
        <strain evidence="9">PWHHKU_190912</strain>
    </source>
</reference>
<feature type="non-terminal residue" evidence="9">
    <location>
        <position position="1"/>
    </location>
</feature>
<dbReference type="InterPro" id="IPR001680">
    <property type="entry name" value="WD40_rpt"/>
</dbReference>
<comment type="caution">
    <text evidence="9">The sequence shown here is derived from an EMBL/GenBank/DDBJ whole genome shotgun (WGS) entry which is preliminary data.</text>
</comment>
<evidence type="ECO:0000256" key="6">
    <source>
        <dbReference type="ARBA" id="ARBA00040453"/>
    </source>
</evidence>
<dbReference type="InterPro" id="IPR020472">
    <property type="entry name" value="WD40_PAC1"/>
</dbReference>
<feature type="repeat" description="WD" evidence="8">
    <location>
        <begin position="85"/>
        <end position="119"/>
    </location>
</feature>